<proteinExistence type="predicted"/>
<comment type="caution">
    <text evidence="1">The sequence shown here is derived from an EMBL/GenBank/DDBJ whole genome shotgun (WGS) entry which is preliminary data.</text>
</comment>
<protein>
    <submittedName>
        <fullName evidence="1">Uncharacterized protein</fullName>
    </submittedName>
</protein>
<organism evidence="1 2">
    <name type="scientific">Colletotrichum scovillei</name>
    <dbReference type="NCBI Taxonomy" id="1209932"/>
    <lineage>
        <taxon>Eukaryota</taxon>
        <taxon>Fungi</taxon>
        <taxon>Dikarya</taxon>
        <taxon>Ascomycota</taxon>
        <taxon>Pezizomycotina</taxon>
        <taxon>Sordariomycetes</taxon>
        <taxon>Hypocreomycetidae</taxon>
        <taxon>Glomerellales</taxon>
        <taxon>Glomerellaceae</taxon>
        <taxon>Colletotrichum</taxon>
        <taxon>Colletotrichum acutatum species complex</taxon>
    </lineage>
</organism>
<evidence type="ECO:0000313" key="2">
    <source>
        <dbReference type="Proteomes" id="UP000699042"/>
    </source>
</evidence>
<reference evidence="1" key="1">
    <citation type="submission" date="2021-05" db="EMBL/GenBank/DDBJ databases">
        <title>Comparative genomics of three Colletotrichum scovillei strains and genetic complementation revealed genes involved fungal growth and virulence on chili pepper.</title>
        <authorList>
            <person name="Hsieh D.-K."/>
            <person name="Chuang S.-C."/>
            <person name="Chen C.-Y."/>
            <person name="Chao Y.-T."/>
            <person name="Lu M.-Y.J."/>
            <person name="Lee M.-H."/>
            <person name="Shih M.-C."/>
        </authorList>
    </citation>
    <scope>NUCLEOTIDE SEQUENCE</scope>
    <source>
        <strain evidence="1">Coll-153</strain>
    </source>
</reference>
<dbReference type="Proteomes" id="UP000699042">
    <property type="component" value="Unassembled WGS sequence"/>
</dbReference>
<sequence length="52" mass="5924">MTMTTKRSLLCDQRLLHPLYLDQHIPNWTKEVNPNHGGGIKEAAYLASFLSL</sequence>
<evidence type="ECO:0000313" key="1">
    <source>
        <dbReference type="EMBL" id="KAG7044523.1"/>
    </source>
</evidence>
<feature type="non-terminal residue" evidence="1">
    <location>
        <position position="52"/>
    </location>
</feature>
<accession>A0A9P7QZM1</accession>
<keyword evidence="2" id="KW-1185">Reference proteome</keyword>
<gene>
    <name evidence="1" type="ORF">JMJ77_003985</name>
</gene>
<dbReference type="AlphaFoldDB" id="A0A9P7QZM1"/>
<dbReference type="EMBL" id="JAESDN010000010">
    <property type="protein sequence ID" value="KAG7044523.1"/>
    <property type="molecule type" value="Genomic_DNA"/>
</dbReference>
<name>A0A9P7QZM1_9PEZI</name>